<evidence type="ECO:0000313" key="2">
    <source>
        <dbReference type="Proteomes" id="UP000319658"/>
    </source>
</evidence>
<dbReference type="Proteomes" id="UP000319658">
    <property type="component" value="Segment"/>
</dbReference>
<gene>
    <name evidence="1" type="ORF">D3_0145</name>
</gene>
<accession>A0A7D6IQN1</accession>
<dbReference type="EMBL" id="MN102098">
    <property type="protein sequence ID" value="QLM02902.1"/>
    <property type="molecule type" value="Genomic_DNA"/>
</dbReference>
<name>A0A7D6IQN1_9CAUD</name>
<proteinExistence type="predicted"/>
<organism evidence="1 2">
    <name type="scientific">Aeromonas phage D3</name>
    <dbReference type="NCBI Taxonomy" id="2593327"/>
    <lineage>
        <taxon>Viruses</taxon>
        <taxon>Duplodnaviria</taxon>
        <taxon>Heunggongvirae</taxon>
        <taxon>Uroviricota</taxon>
        <taxon>Caudoviricetes</taxon>
        <taxon>Chimalliviridae</taxon>
        <taxon>Ludhianavirus</taxon>
        <taxon>Ludhianavirus D3</taxon>
    </lineage>
</organism>
<protein>
    <submittedName>
        <fullName evidence="1">Uncharacterized protein</fullName>
    </submittedName>
</protein>
<sequence length="136" mass="14692">MEFFTTCSLIVHRGGTSVLGHDLGEPGVVPLDQTSGIVGHQLDVVLDERTFPTNNLDSEFTVSLADGEVLETTVPAGVYFVTIESDQDFKGTQFEGRAGNPTLTGFVTITMFGLGIGHQGTQFVQEIFAHYTYSLC</sequence>
<keyword evidence="2" id="KW-1185">Reference proteome</keyword>
<evidence type="ECO:0000313" key="1">
    <source>
        <dbReference type="EMBL" id="QLM02902.1"/>
    </source>
</evidence>
<reference evidence="1 2" key="1">
    <citation type="submission" date="2019-06" db="EMBL/GenBank/DDBJ databases">
        <title>Complete genome sequence of Aeromonas hydrophila bacteriophage D3.</title>
        <authorList>
            <person name="Rai S."/>
            <person name="Tyagi A."/>
            <person name="Kumar N."/>
            <person name="Singh N."/>
        </authorList>
    </citation>
    <scope>NUCLEOTIDE SEQUENCE [LARGE SCALE GENOMIC DNA]</scope>
</reference>